<dbReference type="PANTHER" id="PTHR30250">
    <property type="entry name" value="PST FAMILY PREDICTED COLANIC ACID TRANSPORTER"/>
    <property type="match status" value="1"/>
</dbReference>
<dbReference type="Pfam" id="PF01943">
    <property type="entry name" value="Polysacc_synt"/>
    <property type="match status" value="1"/>
</dbReference>
<feature type="transmembrane region" description="Helical" evidence="6">
    <location>
        <begin position="12"/>
        <end position="31"/>
    </location>
</feature>
<feature type="transmembrane region" description="Helical" evidence="6">
    <location>
        <begin position="238"/>
        <end position="262"/>
    </location>
</feature>
<feature type="transmembrane region" description="Helical" evidence="6">
    <location>
        <begin position="51"/>
        <end position="70"/>
    </location>
</feature>
<feature type="transmembrane region" description="Helical" evidence="6">
    <location>
        <begin position="164"/>
        <end position="182"/>
    </location>
</feature>
<evidence type="ECO:0000256" key="3">
    <source>
        <dbReference type="ARBA" id="ARBA00022692"/>
    </source>
</evidence>
<dbReference type="PANTHER" id="PTHR30250:SF21">
    <property type="entry name" value="LIPID II FLIPPASE MURJ"/>
    <property type="match status" value="1"/>
</dbReference>
<dbReference type="EMBL" id="FRAD01000005">
    <property type="protein sequence ID" value="SHJ70160.1"/>
    <property type="molecule type" value="Genomic_DNA"/>
</dbReference>
<comment type="subcellular location">
    <subcellularLocation>
        <location evidence="1">Cell membrane</location>
        <topology evidence="1">Multi-pass membrane protein</topology>
    </subcellularLocation>
</comment>
<evidence type="ECO:0000256" key="6">
    <source>
        <dbReference type="SAM" id="Phobius"/>
    </source>
</evidence>
<feature type="transmembrane region" description="Helical" evidence="6">
    <location>
        <begin position="188"/>
        <end position="210"/>
    </location>
</feature>
<evidence type="ECO:0000256" key="5">
    <source>
        <dbReference type="ARBA" id="ARBA00023136"/>
    </source>
</evidence>
<name>A0A1M6LG43_9CLOT</name>
<keyword evidence="5 6" id="KW-0472">Membrane</keyword>
<evidence type="ECO:0000256" key="1">
    <source>
        <dbReference type="ARBA" id="ARBA00004651"/>
    </source>
</evidence>
<keyword evidence="2" id="KW-1003">Cell membrane</keyword>
<protein>
    <submittedName>
        <fullName evidence="7">Stage V sporulation protein B</fullName>
    </submittedName>
</protein>
<dbReference type="GO" id="GO:0005886">
    <property type="term" value="C:plasma membrane"/>
    <property type="evidence" value="ECO:0007669"/>
    <property type="project" value="UniProtKB-SubCell"/>
</dbReference>
<dbReference type="PIRSF" id="PIRSF038958">
    <property type="entry name" value="PG_synth_SpoVB"/>
    <property type="match status" value="1"/>
</dbReference>
<feature type="transmembrane region" description="Helical" evidence="6">
    <location>
        <begin position="282"/>
        <end position="303"/>
    </location>
</feature>
<feature type="transmembrane region" description="Helical" evidence="6">
    <location>
        <begin position="485"/>
        <end position="506"/>
    </location>
</feature>
<dbReference type="Proteomes" id="UP000183952">
    <property type="component" value="Unassembled WGS sequence"/>
</dbReference>
<dbReference type="STRING" id="1121331.SAMN02745248_00746"/>
<feature type="transmembrane region" description="Helical" evidence="6">
    <location>
        <begin position="452"/>
        <end position="473"/>
    </location>
</feature>
<keyword evidence="3 6" id="KW-0812">Transmembrane</keyword>
<feature type="transmembrane region" description="Helical" evidence="6">
    <location>
        <begin position="388"/>
        <end position="408"/>
    </location>
</feature>
<feature type="transmembrane region" description="Helical" evidence="6">
    <location>
        <begin position="324"/>
        <end position="344"/>
    </location>
</feature>
<proteinExistence type="predicted"/>
<feature type="transmembrane region" description="Helical" evidence="6">
    <location>
        <begin position="123"/>
        <end position="143"/>
    </location>
</feature>
<evidence type="ECO:0000313" key="8">
    <source>
        <dbReference type="Proteomes" id="UP000183952"/>
    </source>
</evidence>
<sequence length="538" mass="59293">MDETSDKQSFGKGFVILTAAGLLIKVLSVFYNPLLRRILGEEGVGIYSSVYYVFNFVYVIGNTGLPSAISKNISELLALQRYKDAVNAFKITRLFLFALGLFLSLSLFAFAGPISKMFGNSSIKIGLQVLSPTLFITCLLSCYRGYFQGRGNVKPTAVSQIFEQVFNVVFSLLIAYLLLKYGDIELGVAGATTGTTIGAIVALLILISYYNKDKTIRVSKINAKEKVQKRKALLLKKVIKYSIPMTICVLIQNMGMLFDNIIASRILPTMGMNADALVGNVFNYNSLVGVPIAIITSLSVVVLPAISRFAALDDMKNLRKNTFYAYKLTFLVSVPCAVGLMSLSGPICKILGYNSVIVNLLVLGVLNIVLMSVAQIQVSILQGFGKINVVTFHSFFGLVCKIVADIVFIRMPFFNIYGILIGNFVYYLVPILMNSLSIRRTLRCKIKMAKRIFLIVVSSVLMGAAAILCHRVVSFVFGLISKHVYINNVIATVISIVVGAIVYVFVLTVTKSIRKKDFDVFPKKLLKVIPSFIKNRLT</sequence>
<dbReference type="InterPro" id="IPR002797">
    <property type="entry name" value="Polysacc_synth"/>
</dbReference>
<evidence type="ECO:0000256" key="2">
    <source>
        <dbReference type="ARBA" id="ARBA00022475"/>
    </source>
</evidence>
<organism evidence="7 8">
    <name type="scientific">Hathewaya proteolytica DSM 3090</name>
    <dbReference type="NCBI Taxonomy" id="1121331"/>
    <lineage>
        <taxon>Bacteria</taxon>
        <taxon>Bacillati</taxon>
        <taxon>Bacillota</taxon>
        <taxon>Clostridia</taxon>
        <taxon>Eubacteriales</taxon>
        <taxon>Clostridiaceae</taxon>
        <taxon>Hathewaya</taxon>
    </lineage>
</organism>
<dbReference type="AlphaFoldDB" id="A0A1M6LG43"/>
<evidence type="ECO:0000256" key="4">
    <source>
        <dbReference type="ARBA" id="ARBA00022989"/>
    </source>
</evidence>
<keyword evidence="4 6" id="KW-1133">Transmembrane helix</keyword>
<feature type="transmembrane region" description="Helical" evidence="6">
    <location>
        <begin position="414"/>
        <end position="432"/>
    </location>
</feature>
<dbReference type="CDD" id="cd13124">
    <property type="entry name" value="MATE_SpoVB_like"/>
    <property type="match status" value="1"/>
</dbReference>
<dbReference type="RefSeq" id="WP_072902534.1">
    <property type="nucleotide sequence ID" value="NZ_FRAD01000005.1"/>
</dbReference>
<dbReference type="InterPro" id="IPR024923">
    <property type="entry name" value="PG_synth_SpoVB"/>
</dbReference>
<keyword evidence="8" id="KW-1185">Reference proteome</keyword>
<reference evidence="7 8" key="1">
    <citation type="submission" date="2016-11" db="EMBL/GenBank/DDBJ databases">
        <authorList>
            <person name="Jaros S."/>
            <person name="Januszkiewicz K."/>
            <person name="Wedrychowicz H."/>
        </authorList>
    </citation>
    <scope>NUCLEOTIDE SEQUENCE [LARGE SCALE GENOMIC DNA]</scope>
    <source>
        <strain evidence="7 8">DSM 3090</strain>
    </source>
</reference>
<feature type="transmembrane region" description="Helical" evidence="6">
    <location>
        <begin position="91"/>
        <end position="111"/>
    </location>
</feature>
<gene>
    <name evidence="7" type="ORF">SAMN02745248_00746</name>
</gene>
<accession>A0A1M6LG43</accession>
<feature type="transmembrane region" description="Helical" evidence="6">
    <location>
        <begin position="356"/>
        <end position="376"/>
    </location>
</feature>
<evidence type="ECO:0000313" key="7">
    <source>
        <dbReference type="EMBL" id="SHJ70160.1"/>
    </source>
</evidence>
<dbReference type="InterPro" id="IPR050833">
    <property type="entry name" value="Poly_Biosynth_Transport"/>
</dbReference>